<dbReference type="EMBL" id="JAGGLL010000004">
    <property type="protein sequence ID" value="MBP2021024.1"/>
    <property type="molecule type" value="Genomic_DNA"/>
</dbReference>
<evidence type="ECO:0000313" key="2">
    <source>
        <dbReference type="EMBL" id="MBP2021024.1"/>
    </source>
</evidence>
<dbReference type="Proteomes" id="UP001519308">
    <property type="component" value="Unassembled WGS sequence"/>
</dbReference>
<evidence type="ECO:0000256" key="1">
    <source>
        <dbReference type="SAM" id="Coils"/>
    </source>
</evidence>
<accession>A0ABS4JZR0</accession>
<protein>
    <submittedName>
        <fullName evidence="2">Prefoldin subunit 5/Zn finger protein HypA/HybF involved in hydrogenase expression</fullName>
    </submittedName>
</protein>
<feature type="coiled-coil region" evidence="1">
    <location>
        <begin position="121"/>
        <end position="197"/>
    </location>
</feature>
<name>A0ABS4JZR0_9CLOT</name>
<organism evidence="2 3">
    <name type="scientific">Clostridium punense</name>
    <dbReference type="NCBI Taxonomy" id="1054297"/>
    <lineage>
        <taxon>Bacteria</taxon>
        <taxon>Bacillati</taxon>
        <taxon>Bacillota</taxon>
        <taxon>Clostridia</taxon>
        <taxon>Eubacteriales</taxon>
        <taxon>Clostridiaceae</taxon>
        <taxon>Clostridium</taxon>
    </lineage>
</organism>
<keyword evidence="3" id="KW-1185">Reference proteome</keyword>
<reference evidence="2 3" key="1">
    <citation type="submission" date="2021-03" db="EMBL/GenBank/DDBJ databases">
        <title>Genomic Encyclopedia of Type Strains, Phase IV (KMG-IV): sequencing the most valuable type-strain genomes for metagenomic binning, comparative biology and taxonomic classification.</title>
        <authorList>
            <person name="Goeker M."/>
        </authorList>
    </citation>
    <scope>NUCLEOTIDE SEQUENCE [LARGE SCALE GENOMIC DNA]</scope>
    <source>
        <strain evidence="2 3">DSM 28650</strain>
    </source>
</reference>
<comment type="caution">
    <text evidence="2">The sequence shown here is derived from an EMBL/GenBank/DDBJ whole genome shotgun (WGS) entry which is preliminary data.</text>
</comment>
<proteinExistence type="predicted"/>
<sequence>MQITKACPECGNVEFNINSSFENYELICNNCQNQISKISLERYVQLEANCYNCGSKSFKVKVKKLGDRELWTAVCTSCGNTPRKYCSDEDGNEITYDEREKLILKNDEEMYFQVNNPVDENYDVEEVISNLEDEIDEREEEIRLLKVEINSKEDEIRVLKNELDDRDDEIQDLNKRLVRYINNMSELQEEIDNLRKDY</sequence>
<gene>
    <name evidence="2" type="ORF">J2Z44_000808</name>
</gene>
<evidence type="ECO:0000313" key="3">
    <source>
        <dbReference type="Proteomes" id="UP001519308"/>
    </source>
</evidence>
<dbReference type="RefSeq" id="WP_021284498.1">
    <property type="nucleotide sequence ID" value="NZ_JAGGLL010000004.1"/>
</dbReference>
<dbReference type="Gene3D" id="1.10.287.1490">
    <property type="match status" value="1"/>
</dbReference>
<keyword evidence="1" id="KW-0175">Coiled coil</keyword>